<dbReference type="EMBL" id="KV722336">
    <property type="protein sequence ID" value="OCH95391.1"/>
    <property type="molecule type" value="Genomic_DNA"/>
</dbReference>
<name>A0A8E2J603_9APHY</name>
<evidence type="ECO:0000313" key="4">
    <source>
        <dbReference type="Proteomes" id="UP000250043"/>
    </source>
</evidence>
<keyword evidence="1" id="KW-0175">Coiled coil</keyword>
<organism evidence="3 4">
    <name type="scientific">Obba rivulosa</name>
    <dbReference type="NCBI Taxonomy" id="1052685"/>
    <lineage>
        <taxon>Eukaryota</taxon>
        <taxon>Fungi</taxon>
        <taxon>Dikarya</taxon>
        <taxon>Basidiomycota</taxon>
        <taxon>Agaricomycotina</taxon>
        <taxon>Agaricomycetes</taxon>
        <taxon>Polyporales</taxon>
        <taxon>Gelatoporiaceae</taxon>
        <taxon>Obba</taxon>
    </lineage>
</organism>
<feature type="compositionally biased region" description="Polar residues" evidence="2">
    <location>
        <begin position="500"/>
        <end position="512"/>
    </location>
</feature>
<feature type="compositionally biased region" description="Acidic residues" evidence="2">
    <location>
        <begin position="73"/>
        <end position="82"/>
    </location>
</feature>
<feature type="region of interest" description="Disordered" evidence="2">
    <location>
        <begin position="198"/>
        <end position="231"/>
    </location>
</feature>
<dbReference type="OrthoDB" id="3256495at2759"/>
<feature type="compositionally biased region" description="Low complexity" evidence="2">
    <location>
        <begin position="48"/>
        <end position="61"/>
    </location>
</feature>
<dbReference type="AlphaFoldDB" id="A0A8E2J603"/>
<feature type="compositionally biased region" description="Acidic residues" evidence="2">
    <location>
        <begin position="31"/>
        <end position="43"/>
    </location>
</feature>
<feature type="region of interest" description="Disordered" evidence="2">
    <location>
        <begin position="499"/>
        <end position="530"/>
    </location>
</feature>
<keyword evidence="4" id="KW-1185">Reference proteome</keyword>
<sequence length="750" mass="80650">MDPADLSNLSEVESLSDSDWLEVASSRASEDTDSIAEFDDSDREDAGGRPSSRRSFGSVGSLHDEEVKGWEGLAEDSSDESTDDRLIAANSFPLSPRQTALGSALDSPLAGDDDPEEEQRVKDALDQSMMSTLSSSRSNSLNASVQTSIVHSRDLRLSFPDPITSSRDNMLSTSYEEVASPPVSDSPPATEAAVGVARPRSSAYNATTGQETTAADPGPSTTPEVPQVDVPRGLTPVITPDFYVVMYGASSAMKWSFVDTLLDKIARGIGLTASSKVVEQANVYTRFLLSPGYGKEDEVARVVSVVDCTDMLDGDDFSSPIHWNRPSLAIVFLPTDSLTLPEHTVYLPVLAQSLTLLDLPSSDRLLDAEQQWDALGIPRSKLAVFSRGSSSVIDQDELERTRPLQVARALRPMFAASVSKQSRRLISKHTLTIFAMVSVMIGYVVHGSLGPSGAPPLPVTAPPSLGGLLLPITPLLNQSFTPSTPSLTLATVPPAAKDSVPTTLPITPSPVSASPEHGPQASTSSTGDHYHDVVKRPSECECGCGLITWPGTPKINTDLMLRPVPSVPSVTSRENGKVGLALTPAHSEGKGKGRAPLVADDSLYSLSVRVAGSLSEYFDFRRVAIAANKDLQELLDALDELVNAIGRQTRALLERSRGPARLVQEHVYQRHTRAVKKARELKEMGGRMISLVGDRMKGGIGMAKDNAKMLKKSAIDDGLALSRDRLRKMARRAKRKAKRDARRIRRSVTA</sequence>
<evidence type="ECO:0000256" key="2">
    <source>
        <dbReference type="SAM" id="MobiDB-lite"/>
    </source>
</evidence>
<evidence type="ECO:0000256" key="1">
    <source>
        <dbReference type="SAM" id="Coils"/>
    </source>
</evidence>
<gene>
    <name evidence="3" type="ORF">OBBRIDRAFT_788275</name>
</gene>
<feature type="compositionally biased region" description="Polar residues" evidence="2">
    <location>
        <begin position="92"/>
        <end position="101"/>
    </location>
</feature>
<feature type="coiled-coil region" evidence="1">
    <location>
        <begin position="624"/>
        <end position="651"/>
    </location>
</feature>
<feature type="region of interest" description="Disordered" evidence="2">
    <location>
        <begin position="1"/>
        <end position="143"/>
    </location>
</feature>
<dbReference type="Proteomes" id="UP000250043">
    <property type="component" value="Unassembled WGS sequence"/>
</dbReference>
<feature type="compositionally biased region" description="Low complexity" evidence="2">
    <location>
        <begin position="128"/>
        <end position="143"/>
    </location>
</feature>
<protein>
    <submittedName>
        <fullName evidence="3">Uncharacterized protein</fullName>
    </submittedName>
</protein>
<accession>A0A8E2J603</accession>
<evidence type="ECO:0000313" key="3">
    <source>
        <dbReference type="EMBL" id="OCH95391.1"/>
    </source>
</evidence>
<reference evidence="3 4" key="1">
    <citation type="submission" date="2016-07" db="EMBL/GenBank/DDBJ databases">
        <title>Draft genome of the white-rot fungus Obba rivulosa 3A-2.</title>
        <authorList>
            <consortium name="DOE Joint Genome Institute"/>
            <person name="Miettinen O."/>
            <person name="Riley R."/>
            <person name="Acob R."/>
            <person name="Barry K."/>
            <person name="Cullen D."/>
            <person name="De Vries R."/>
            <person name="Hainaut M."/>
            <person name="Hatakka A."/>
            <person name="Henrissat B."/>
            <person name="Hilden K."/>
            <person name="Kuo R."/>
            <person name="Labutti K."/>
            <person name="Lipzen A."/>
            <person name="Makela M.R."/>
            <person name="Sandor L."/>
            <person name="Spatafora J.W."/>
            <person name="Grigoriev I.V."/>
            <person name="Hibbett D.S."/>
        </authorList>
    </citation>
    <scope>NUCLEOTIDE SEQUENCE [LARGE SCALE GENOMIC DNA]</scope>
    <source>
        <strain evidence="3 4">3A-2</strain>
    </source>
</reference>
<proteinExistence type="predicted"/>
<feature type="compositionally biased region" description="Polar residues" evidence="2">
    <location>
        <begin position="202"/>
        <end position="224"/>
    </location>
</feature>